<evidence type="ECO:0000259" key="2">
    <source>
        <dbReference type="Pfam" id="PF01979"/>
    </source>
</evidence>
<evidence type="ECO:0000313" key="3">
    <source>
        <dbReference type="EMBL" id="KMO86935.1"/>
    </source>
</evidence>
<gene>
    <name evidence="3" type="ORF">AB840_05255</name>
</gene>
<dbReference type="InParanoid" id="A0A0J6WTR4"/>
<comment type="caution">
    <text evidence="3">The sequence shown here is derived from an EMBL/GenBank/DDBJ whole genome shotgun (WGS) entry which is preliminary data.</text>
</comment>
<dbReference type="InterPro" id="IPR051781">
    <property type="entry name" value="Metallo-dep_Hydrolase"/>
</dbReference>
<dbReference type="GO" id="GO:0016810">
    <property type="term" value="F:hydrolase activity, acting on carbon-nitrogen (but not peptide) bonds"/>
    <property type="evidence" value="ECO:0007669"/>
    <property type="project" value="InterPro"/>
</dbReference>
<name>A0A0J6WTR4_9FIRM</name>
<proteinExistence type="predicted"/>
<reference evidence="3 4" key="1">
    <citation type="submission" date="2015-06" db="EMBL/GenBank/DDBJ databases">
        <title>Draft genome sequence of beer spoilage bacterium Megasphaera cerevisiae type strain 20462.</title>
        <authorList>
            <person name="Kutumbaka K."/>
            <person name="Pasmowitz J."/>
            <person name="Mategko J."/>
            <person name="Reyes D."/>
            <person name="Friedrich A."/>
            <person name="Han S."/>
            <person name="Martens-Habbena W."/>
            <person name="Neal-McKinney J."/>
            <person name="Janagama H.K."/>
            <person name="Nadala C."/>
            <person name="Samadpour M."/>
        </authorList>
    </citation>
    <scope>NUCLEOTIDE SEQUENCE [LARGE SCALE GENOMIC DNA]</scope>
    <source>
        <strain evidence="3 4">DSM 20462</strain>
    </source>
</reference>
<keyword evidence="1" id="KW-1133">Transmembrane helix</keyword>
<keyword evidence="4" id="KW-1185">Reference proteome</keyword>
<dbReference type="Gene3D" id="2.30.40.10">
    <property type="entry name" value="Urease, subunit C, domain 1"/>
    <property type="match status" value="1"/>
</dbReference>
<dbReference type="InterPro" id="IPR006680">
    <property type="entry name" value="Amidohydro-rel"/>
</dbReference>
<feature type="transmembrane region" description="Helical" evidence="1">
    <location>
        <begin position="152"/>
        <end position="174"/>
    </location>
</feature>
<dbReference type="InterPro" id="IPR011059">
    <property type="entry name" value="Metal-dep_hydrolase_composite"/>
</dbReference>
<dbReference type="Gene3D" id="3.20.20.140">
    <property type="entry name" value="Metal-dependent hydrolases"/>
    <property type="match status" value="1"/>
</dbReference>
<protein>
    <recommendedName>
        <fullName evidence="2">Amidohydrolase-related domain-containing protein</fullName>
    </recommendedName>
</protein>
<evidence type="ECO:0000256" key="1">
    <source>
        <dbReference type="SAM" id="Phobius"/>
    </source>
</evidence>
<dbReference type="EMBL" id="LEKT01000012">
    <property type="protein sequence ID" value="KMO86935.1"/>
    <property type="molecule type" value="Genomic_DNA"/>
</dbReference>
<evidence type="ECO:0000313" key="4">
    <source>
        <dbReference type="Proteomes" id="UP000036503"/>
    </source>
</evidence>
<sequence>MIRCPSLLFDSNFDTPITTDKGGIMLMQEVYFCNVNVVDVKKKRIIQRQDVTMKNGKIASLIPHTEKKISGAIDCTGKYLCPGLMDMHVHLVWDGTLADPVTANIAEGPYVAMFRALHAAQEYLCRGITVVRDVGCNEDVTIYLAAAMRKNWFGVVRLFLVAELLLVHMDMFLLSDGLPIPMMS</sequence>
<dbReference type="SUPFAM" id="SSF51338">
    <property type="entry name" value="Composite domain of metallo-dependent hydrolases"/>
    <property type="match status" value="1"/>
</dbReference>
<dbReference type="STRING" id="39029.BSR42_03970"/>
<accession>A0A0J6WTR4</accession>
<keyword evidence="1" id="KW-0812">Transmembrane</keyword>
<dbReference type="Pfam" id="PF01979">
    <property type="entry name" value="Amidohydro_1"/>
    <property type="match status" value="1"/>
</dbReference>
<dbReference type="AlphaFoldDB" id="A0A0J6WTR4"/>
<feature type="domain" description="Amidohydrolase-related" evidence="2">
    <location>
        <begin position="79"/>
        <end position="150"/>
    </location>
</feature>
<dbReference type="PANTHER" id="PTHR43135:SF3">
    <property type="entry name" value="ALPHA-D-RIBOSE 1-METHYLPHOSPHONATE 5-TRIPHOSPHATE DIPHOSPHATASE"/>
    <property type="match status" value="1"/>
</dbReference>
<keyword evidence="1" id="KW-0472">Membrane</keyword>
<dbReference type="PATRIC" id="fig|1122219.3.peg.428"/>
<organism evidence="3 4">
    <name type="scientific">Megasphaera cerevisiae DSM 20462</name>
    <dbReference type="NCBI Taxonomy" id="1122219"/>
    <lineage>
        <taxon>Bacteria</taxon>
        <taxon>Bacillati</taxon>
        <taxon>Bacillota</taxon>
        <taxon>Negativicutes</taxon>
        <taxon>Veillonellales</taxon>
        <taxon>Veillonellaceae</taxon>
        <taxon>Megasphaera</taxon>
    </lineage>
</organism>
<dbReference type="PANTHER" id="PTHR43135">
    <property type="entry name" value="ALPHA-D-RIBOSE 1-METHYLPHOSPHONATE 5-TRIPHOSPHATE DIPHOSPHATASE"/>
    <property type="match status" value="1"/>
</dbReference>
<dbReference type="Proteomes" id="UP000036503">
    <property type="component" value="Unassembled WGS sequence"/>
</dbReference>